<comment type="caution">
    <text evidence="2">The sequence shown here is derived from an EMBL/GenBank/DDBJ whole genome shotgun (WGS) entry which is preliminary data.</text>
</comment>
<dbReference type="AlphaFoldDB" id="A0A2A4K0V2"/>
<organism evidence="2">
    <name type="scientific">Heliothis virescens</name>
    <name type="common">Tobacco budworm moth</name>
    <dbReference type="NCBI Taxonomy" id="7102"/>
    <lineage>
        <taxon>Eukaryota</taxon>
        <taxon>Metazoa</taxon>
        <taxon>Ecdysozoa</taxon>
        <taxon>Arthropoda</taxon>
        <taxon>Hexapoda</taxon>
        <taxon>Insecta</taxon>
        <taxon>Pterygota</taxon>
        <taxon>Neoptera</taxon>
        <taxon>Endopterygota</taxon>
        <taxon>Lepidoptera</taxon>
        <taxon>Glossata</taxon>
        <taxon>Ditrysia</taxon>
        <taxon>Noctuoidea</taxon>
        <taxon>Noctuidae</taxon>
        <taxon>Heliothinae</taxon>
        <taxon>Heliothis</taxon>
    </lineage>
</organism>
<name>A0A2A4K0V2_HELVI</name>
<protein>
    <submittedName>
        <fullName evidence="2">Uncharacterized protein</fullName>
    </submittedName>
</protein>
<keyword evidence="1" id="KW-0175">Coiled coil</keyword>
<evidence type="ECO:0000256" key="1">
    <source>
        <dbReference type="SAM" id="Coils"/>
    </source>
</evidence>
<gene>
    <name evidence="2" type="ORF">B5V51_6588</name>
</gene>
<reference evidence="2" key="1">
    <citation type="submission" date="2017-09" db="EMBL/GenBank/DDBJ databases">
        <title>Contemporary evolution of a Lepidopteran species, Heliothis virescens, in response to modern agricultural practices.</title>
        <authorList>
            <person name="Fritz M.L."/>
            <person name="Deyonke A.M."/>
            <person name="Papanicolaou A."/>
            <person name="Micinski S."/>
            <person name="Westbrook J."/>
            <person name="Gould F."/>
        </authorList>
    </citation>
    <scope>NUCLEOTIDE SEQUENCE [LARGE SCALE GENOMIC DNA]</scope>
    <source>
        <strain evidence="2">HvINT-</strain>
        <tissue evidence="2">Whole body</tissue>
    </source>
</reference>
<accession>A0A2A4K0V2</accession>
<evidence type="ECO:0000313" key="2">
    <source>
        <dbReference type="EMBL" id="PCG77689.1"/>
    </source>
</evidence>
<dbReference type="EMBL" id="NWSH01000292">
    <property type="protein sequence ID" value="PCG77689.1"/>
    <property type="molecule type" value="Genomic_DNA"/>
</dbReference>
<proteinExistence type="predicted"/>
<feature type="coiled-coil region" evidence="1">
    <location>
        <begin position="25"/>
        <end position="52"/>
    </location>
</feature>
<sequence length="203" mass="21732">MPIFIRGKINLINHSAAECRPPGASAAHAAELRRLQRECQQLRDRNDELCAALETHARGAAPEEEGTESARGGDLSTELHSFLSHEHSEECDSSPVSLDQKISGHVDAVAKLREICESVRGIPSPADCPHCGDVASAVRRLQQRRSNARPACLDSRPTGFSRENVPLCVLNGSSTSSTASSSGDIPITTGQCEQGKCRATLSH</sequence>